<dbReference type="Proteomes" id="UP001431776">
    <property type="component" value="Unassembled WGS sequence"/>
</dbReference>
<organism evidence="1 2">
    <name type="scientific">Anaerobaca lacustris</name>
    <dbReference type="NCBI Taxonomy" id="3044600"/>
    <lineage>
        <taxon>Bacteria</taxon>
        <taxon>Pseudomonadati</taxon>
        <taxon>Planctomycetota</taxon>
        <taxon>Phycisphaerae</taxon>
        <taxon>Sedimentisphaerales</taxon>
        <taxon>Anaerobacaceae</taxon>
        <taxon>Anaerobaca</taxon>
    </lineage>
</organism>
<dbReference type="InterPro" id="IPR009078">
    <property type="entry name" value="Ferritin-like_SF"/>
</dbReference>
<protein>
    <submittedName>
        <fullName evidence="1">Ferritin family protein</fullName>
    </submittedName>
</protein>
<comment type="caution">
    <text evidence="1">The sequence shown here is derived from an EMBL/GenBank/DDBJ whole genome shotgun (WGS) entry which is preliminary data.</text>
</comment>
<dbReference type="CDD" id="cd01045">
    <property type="entry name" value="Ferritin_like_AB"/>
    <property type="match status" value="1"/>
</dbReference>
<gene>
    <name evidence="1" type="ORF">QJ522_11910</name>
</gene>
<dbReference type="SUPFAM" id="SSF47240">
    <property type="entry name" value="Ferritin-like"/>
    <property type="match status" value="1"/>
</dbReference>
<name>A0AAW6TVS1_9BACT</name>
<dbReference type="InterPro" id="IPR012347">
    <property type="entry name" value="Ferritin-like"/>
</dbReference>
<sequence length="162" mass="19013">MDTKFNVFEVLQIAEQIENKGARYYLKTAQLFADPEIRDIHYRLANWKAKHVKIWARMRKRFSEKTGEFGTFDPDNYVLSNPEVMAGLTWFGTKQDAPGRLTGKETKRQILRDAVRRANEAIIFYQGLKDFARDPSTQEILDKVIREEARQIRLLNEEMTKA</sequence>
<dbReference type="Gene3D" id="1.20.1260.10">
    <property type="match status" value="1"/>
</dbReference>
<evidence type="ECO:0000313" key="2">
    <source>
        <dbReference type="Proteomes" id="UP001431776"/>
    </source>
</evidence>
<reference evidence="1" key="1">
    <citation type="submission" date="2023-05" db="EMBL/GenBank/DDBJ databases">
        <title>Anaerotaeda fermentans gen. nov., sp. nov., a novel anaerobic planctomycete of the new family within the order Sedimentisphaerales isolated from Taman Peninsula, Russia.</title>
        <authorList>
            <person name="Khomyakova M.A."/>
            <person name="Merkel A.Y."/>
            <person name="Slobodkin A.I."/>
        </authorList>
    </citation>
    <scope>NUCLEOTIDE SEQUENCE</scope>
    <source>
        <strain evidence="1">M17dextr</strain>
    </source>
</reference>
<keyword evidence="2" id="KW-1185">Reference proteome</keyword>
<accession>A0AAW6TVS1</accession>
<dbReference type="RefSeq" id="WP_349245162.1">
    <property type="nucleotide sequence ID" value="NZ_JASCXX010000013.1"/>
</dbReference>
<proteinExistence type="predicted"/>
<dbReference type="AlphaFoldDB" id="A0AAW6TVS1"/>
<dbReference type="EMBL" id="JASCXX010000013">
    <property type="protein sequence ID" value="MDI6449753.1"/>
    <property type="molecule type" value="Genomic_DNA"/>
</dbReference>
<evidence type="ECO:0000313" key="1">
    <source>
        <dbReference type="EMBL" id="MDI6449753.1"/>
    </source>
</evidence>